<protein>
    <submittedName>
        <fullName evidence="1">Bgt-20972</fullName>
    </submittedName>
</protein>
<evidence type="ECO:0000313" key="1">
    <source>
        <dbReference type="EMBL" id="VDB92754.1"/>
    </source>
</evidence>
<accession>A0A9X9QF06</accession>
<organism evidence="1 2">
    <name type="scientific">Blumeria graminis f. sp. tritici</name>
    <dbReference type="NCBI Taxonomy" id="62690"/>
    <lineage>
        <taxon>Eukaryota</taxon>
        <taxon>Fungi</taxon>
        <taxon>Dikarya</taxon>
        <taxon>Ascomycota</taxon>
        <taxon>Pezizomycotina</taxon>
        <taxon>Leotiomycetes</taxon>
        <taxon>Erysiphales</taxon>
        <taxon>Erysiphaceae</taxon>
        <taxon>Blumeria</taxon>
    </lineage>
</organism>
<evidence type="ECO:0000313" key="2">
    <source>
        <dbReference type="Proteomes" id="UP000324639"/>
    </source>
</evidence>
<proteinExistence type="predicted"/>
<dbReference type="AlphaFoldDB" id="A0A9X9QF06"/>
<dbReference type="EMBL" id="LR026992">
    <property type="protein sequence ID" value="VDB92754.1"/>
    <property type="molecule type" value="Genomic_DNA"/>
</dbReference>
<name>A0A9X9QF06_BLUGR</name>
<reference evidence="1 2" key="1">
    <citation type="submission" date="2018-08" db="EMBL/GenBank/DDBJ databases">
        <authorList>
            <person name="Muller C M."/>
        </authorList>
    </citation>
    <scope>NUCLEOTIDE SEQUENCE [LARGE SCALE GENOMIC DNA]</scope>
</reference>
<sequence length="65" mass="7735">MKYSPRAKFNHISQYLRSWHKALIQNTLLCRIFTLKIYSYRNLNKVTDTTNFILISMNAPLIDKS</sequence>
<dbReference type="Proteomes" id="UP000324639">
    <property type="component" value="Chromosome Bgt_-09"/>
</dbReference>
<gene>
    <name evidence="1" type="ORF">BGT96224V316_LOCUS6523</name>
</gene>
<keyword evidence="2" id="KW-1185">Reference proteome</keyword>